<evidence type="ECO:0000313" key="15">
    <source>
        <dbReference type="EMBL" id="GMI30396.1"/>
    </source>
</evidence>
<keyword evidence="11" id="KW-0472">Membrane</keyword>
<keyword evidence="4" id="KW-0808">Transferase</keyword>
<protein>
    <recommendedName>
        <fullName evidence="3">RING-type E3 ubiquitin transferase</fullName>
        <ecNumber evidence="3">2.3.2.27</ecNumber>
    </recommendedName>
</protein>
<gene>
    <name evidence="15" type="ORF">TeGR_g11151</name>
</gene>
<dbReference type="PANTHER" id="PTHR45977">
    <property type="entry name" value="TARGET OF ERK KINASE MPK-1"/>
    <property type="match status" value="1"/>
</dbReference>
<feature type="compositionally biased region" description="Low complexity" evidence="13">
    <location>
        <begin position="449"/>
        <end position="462"/>
    </location>
</feature>
<evidence type="ECO:0000256" key="12">
    <source>
        <dbReference type="PROSITE-ProRule" id="PRU00175"/>
    </source>
</evidence>
<organism evidence="15 16">
    <name type="scientific">Tetraparma gracilis</name>
    <dbReference type="NCBI Taxonomy" id="2962635"/>
    <lineage>
        <taxon>Eukaryota</taxon>
        <taxon>Sar</taxon>
        <taxon>Stramenopiles</taxon>
        <taxon>Ochrophyta</taxon>
        <taxon>Bolidophyceae</taxon>
        <taxon>Parmales</taxon>
        <taxon>Triparmaceae</taxon>
        <taxon>Tetraparma</taxon>
    </lineage>
</organism>
<dbReference type="SMART" id="SM00184">
    <property type="entry name" value="RING"/>
    <property type="match status" value="1"/>
</dbReference>
<evidence type="ECO:0000256" key="1">
    <source>
        <dbReference type="ARBA" id="ARBA00000900"/>
    </source>
</evidence>
<evidence type="ECO:0000259" key="14">
    <source>
        <dbReference type="PROSITE" id="PS50089"/>
    </source>
</evidence>
<evidence type="ECO:0000256" key="10">
    <source>
        <dbReference type="ARBA" id="ARBA00022989"/>
    </source>
</evidence>
<dbReference type="PROSITE" id="PS50089">
    <property type="entry name" value="ZF_RING_2"/>
    <property type="match status" value="1"/>
</dbReference>
<keyword evidence="10" id="KW-1133">Transmembrane helix</keyword>
<evidence type="ECO:0000256" key="13">
    <source>
        <dbReference type="SAM" id="MobiDB-lite"/>
    </source>
</evidence>
<keyword evidence="7 12" id="KW-0863">Zinc-finger</keyword>
<dbReference type="Gene3D" id="3.30.40.10">
    <property type="entry name" value="Zinc/RING finger domain, C3HC4 (zinc finger)"/>
    <property type="match status" value="1"/>
</dbReference>
<keyword evidence="6" id="KW-0479">Metal-binding</keyword>
<evidence type="ECO:0000256" key="4">
    <source>
        <dbReference type="ARBA" id="ARBA00022679"/>
    </source>
</evidence>
<dbReference type="Proteomes" id="UP001165060">
    <property type="component" value="Unassembled WGS sequence"/>
</dbReference>
<dbReference type="InterPro" id="IPR001841">
    <property type="entry name" value="Znf_RING"/>
</dbReference>
<comment type="subcellular location">
    <subcellularLocation>
        <location evidence="2">Membrane</location>
        <topology evidence="2">Multi-pass membrane protein</topology>
    </subcellularLocation>
</comment>
<dbReference type="EMBL" id="BRYB01001652">
    <property type="protein sequence ID" value="GMI30396.1"/>
    <property type="molecule type" value="Genomic_DNA"/>
</dbReference>
<dbReference type="InterPro" id="IPR013083">
    <property type="entry name" value="Znf_RING/FYVE/PHD"/>
</dbReference>
<keyword evidence="16" id="KW-1185">Reference proteome</keyword>
<feature type="compositionally biased region" description="Low complexity" evidence="13">
    <location>
        <begin position="290"/>
        <end position="302"/>
    </location>
</feature>
<evidence type="ECO:0000256" key="11">
    <source>
        <dbReference type="ARBA" id="ARBA00023136"/>
    </source>
</evidence>
<comment type="catalytic activity">
    <reaction evidence="1">
        <text>S-ubiquitinyl-[E2 ubiquitin-conjugating enzyme]-L-cysteine + [acceptor protein]-L-lysine = [E2 ubiquitin-conjugating enzyme]-L-cysteine + N(6)-ubiquitinyl-[acceptor protein]-L-lysine.</text>
        <dbReference type="EC" id="2.3.2.27"/>
    </reaction>
</comment>
<feature type="region of interest" description="Disordered" evidence="13">
    <location>
        <begin position="281"/>
        <end position="472"/>
    </location>
</feature>
<dbReference type="CDD" id="cd16448">
    <property type="entry name" value="RING-H2"/>
    <property type="match status" value="1"/>
</dbReference>
<name>A0ABQ6MQV7_9STRA</name>
<evidence type="ECO:0000313" key="16">
    <source>
        <dbReference type="Proteomes" id="UP001165060"/>
    </source>
</evidence>
<dbReference type="PANTHER" id="PTHR45977:SF4">
    <property type="entry name" value="RING-TYPE DOMAIN-CONTAINING PROTEIN"/>
    <property type="match status" value="1"/>
</dbReference>
<evidence type="ECO:0000256" key="9">
    <source>
        <dbReference type="ARBA" id="ARBA00022833"/>
    </source>
</evidence>
<accession>A0ABQ6MQV7</accession>
<dbReference type="Pfam" id="PF13639">
    <property type="entry name" value="zf-RING_2"/>
    <property type="match status" value="1"/>
</dbReference>
<evidence type="ECO:0000256" key="8">
    <source>
        <dbReference type="ARBA" id="ARBA00022786"/>
    </source>
</evidence>
<feature type="compositionally biased region" description="Low complexity" evidence="13">
    <location>
        <begin position="352"/>
        <end position="372"/>
    </location>
</feature>
<feature type="region of interest" description="Disordered" evidence="13">
    <location>
        <begin position="92"/>
        <end position="124"/>
    </location>
</feature>
<comment type="caution">
    <text evidence="15">The sequence shown here is derived from an EMBL/GenBank/DDBJ whole genome shotgun (WGS) entry which is preliminary data.</text>
</comment>
<evidence type="ECO:0000256" key="7">
    <source>
        <dbReference type="ARBA" id="ARBA00022771"/>
    </source>
</evidence>
<feature type="compositionally biased region" description="Acidic residues" evidence="13">
    <location>
        <begin position="375"/>
        <end position="385"/>
    </location>
</feature>
<dbReference type="InterPro" id="IPR011016">
    <property type="entry name" value="Znf_RING-CH"/>
</dbReference>
<evidence type="ECO:0000256" key="3">
    <source>
        <dbReference type="ARBA" id="ARBA00012483"/>
    </source>
</evidence>
<dbReference type="SMART" id="SM00744">
    <property type="entry name" value="RINGv"/>
    <property type="match status" value="1"/>
</dbReference>
<feature type="compositionally biased region" description="Polar residues" evidence="13">
    <location>
        <begin position="24"/>
        <end position="36"/>
    </location>
</feature>
<feature type="domain" description="RING-type" evidence="14">
    <location>
        <begin position="130"/>
        <end position="174"/>
    </location>
</feature>
<proteinExistence type="predicted"/>
<evidence type="ECO:0000256" key="5">
    <source>
        <dbReference type="ARBA" id="ARBA00022692"/>
    </source>
</evidence>
<evidence type="ECO:0000256" key="2">
    <source>
        <dbReference type="ARBA" id="ARBA00004141"/>
    </source>
</evidence>
<keyword evidence="8" id="KW-0833">Ubl conjugation pathway</keyword>
<reference evidence="15 16" key="1">
    <citation type="journal article" date="2023" name="Commun. Biol.">
        <title>Genome analysis of Parmales, the sister group of diatoms, reveals the evolutionary specialization of diatoms from phago-mixotrophs to photoautotrophs.</title>
        <authorList>
            <person name="Ban H."/>
            <person name="Sato S."/>
            <person name="Yoshikawa S."/>
            <person name="Yamada K."/>
            <person name="Nakamura Y."/>
            <person name="Ichinomiya M."/>
            <person name="Sato N."/>
            <person name="Blanc-Mathieu R."/>
            <person name="Endo H."/>
            <person name="Kuwata A."/>
            <person name="Ogata H."/>
        </authorList>
    </citation>
    <scope>NUCLEOTIDE SEQUENCE [LARGE SCALE GENOMIC DNA]</scope>
</reference>
<evidence type="ECO:0000256" key="6">
    <source>
        <dbReference type="ARBA" id="ARBA00022723"/>
    </source>
</evidence>
<sequence>MGTCLAVLAATHNGHPLNPGRPPSSYSRTSFTSPRSDQAEELFQSQMQIALMSSLESGSPTNAQATAAAAASQKFLTPVELGRLPVTKYKSAEQASAPEKGGAVAGQPADKTGAGNGGAGRAAQLDDPECSICWGEFTEGESIMILPCYENHKFHKQCISEWLTRKSALCPMCRGDMKAATSDPDKNKASAEKTIENLVEGVRSPVAPVGPVGRVVGSWQKTSAGRWKRVGESPAEDVEVDEETRSRVAQASLALVNVALTSGVAKISVARAVAGALRLGGGLRSPATVAPADGPGRPAGRGPRPERAAPPAPAPPAPEPGPDAATARMKASVVEEIEPTPARKSKNWSPFPLFQSQQPASAAPSFSLLPPADRGDDDCCCDDDAESRPTSAGSIGDEAAGEIGRRGKVYSRGRLVPSPGPGDAKGEGGNKGAGEGKEGGGERGERGESTAAAASAVAAPAAMETQLVPVAV</sequence>
<feature type="compositionally biased region" description="Basic and acidic residues" evidence="13">
    <location>
        <begin position="424"/>
        <end position="448"/>
    </location>
</feature>
<keyword evidence="9" id="KW-0862">Zinc</keyword>
<feature type="region of interest" description="Disordered" evidence="13">
    <location>
        <begin position="13"/>
        <end position="37"/>
    </location>
</feature>
<keyword evidence="5" id="KW-0812">Transmembrane</keyword>
<dbReference type="SUPFAM" id="SSF57850">
    <property type="entry name" value="RING/U-box"/>
    <property type="match status" value="1"/>
</dbReference>
<dbReference type="EC" id="2.3.2.27" evidence="3"/>
<feature type="compositionally biased region" description="Pro residues" evidence="13">
    <location>
        <begin position="308"/>
        <end position="321"/>
    </location>
</feature>